<evidence type="ECO:0000256" key="4">
    <source>
        <dbReference type="ARBA" id="ARBA00022840"/>
    </source>
</evidence>
<dbReference type="Proteomes" id="UP001213681">
    <property type="component" value="Unassembled WGS sequence"/>
</dbReference>
<dbReference type="GO" id="GO:0003910">
    <property type="term" value="F:DNA ligase (ATP) activity"/>
    <property type="evidence" value="ECO:0007669"/>
    <property type="project" value="InterPro"/>
</dbReference>
<evidence type="ECO:0000256" key="2">
    <source>
        <dbReference type="ARBA" id="ARBA00022598"/>
    </source>
</evidence>
<dbReference type="InterPro" id="IPR012308">
    <property type="entry name" value="DNA_ligase_ATP-dep_N"/>
</dbReference>
<evidence type="ECO:0000259" key="7">
    <source>
        <dbReference type="PROSITE" id="PS50160"/>
    </source>
</evidence>
<dbReference type="GO" id="GO:0032807">
    <property type="term" value="C:DNA ligase IV complex"/>
    <property type="evidence" value="ECO:0007669"/>
    <property type="project" value="TreeGrafter"/>
</dbReference>
<gene>
    <name evidence="8" type="ORF">N7458_003540</name>
</gene>
<feature type="domain" description="ATP-dependent DNA ligase family profile" evidence="7">
    <location>
        <begin position="392"/>
        <end position="535"/>
    </location>
</feature>
<dbReference type="CDD" id="cd08039">
    <property type="entry name" value="Adenylation_DNA_ligase_Fungal"/>
    <property type="match status" value="1"/>
</dbReference>
<feature type="compositionally biased region" description="Low complexity" evidence="6">
    <location>
        <begin position="690"/>
        <end position="701"/>
    </location>
</feature>
<dbReference type="PROSITE" id="PS50160">
    <property type="entry name" value="DNA_LIGASE_A3"/>
    <property type="match status" value="1"/>
</dbReference>
<dbReference type="GO" id="GO:0005524">
    <property type="term" value="F:ATP binding"/>
    <property type="evidence" value="ECO:0007669"/>
    <property type="project" value="UniProtKB-KW"/>
</dbReference>
<dbReference type="Gene3D" id="1.10.3260.10">
    <property type="entry name" value="DNA ligase, ATP-dependent, N-terminal domain"/>
    <property type="match status" value="1"/>
</dbReference>
<feature type="compositionally biased region" description="Basic and acidic residues" evidence="6">
    <location>
        <begin position="827"/>
        <end position="836"/>
    </location>
</feature>
<protein>
    <recommendedName>
        <fullName evidence="7">ATP-dependent DNA ligase family profile domain-containing protein</fullName>
    </recommendedName>
</protein>
<dbReference type="GO" id="GO:0006310">
    <property type="term" value="P:DNA recombination"/>
    <property type="evidence" value="ECO:0007669"/>
    <property type="project" value="InterPro"/>
</dbReference>
<dbReference type="GO" id="GO:0006303">
    <property type="term" value="P:double-strand break repair via nonhomologous end joining"/>
    <property type="evidence" value="ECO:0007669"/>
    <property type="project" value="TreeGrafter"/>
</dbReference>
<keyword evidence="4" id="KW-0067">ATP-binding</keyword>
<organism evidence="8 9">
    <name type="scientific">Penicillium daleae</name>
    <dbReference type="NCBI Taxonomy" id="63821"/>
    <lineage>
        <taxon>Eukaryota</taxon>
        <taxon>Fungi</taxon>
        <taxon>Dikarya</taxon>
        <taxon>Ascomycota</taxon>
        <taxon>Pezizomycotina</taxon>
        <taxon>Eurotiomycetes</taxon>
        <taxon>Eurotiomycetidae</taxon>
        <taxon>Eurotiales</taxon>
        <taxon>Aspergillaceae</taxon>
        <taxon>Penicillium</taxon>
    </lineage>
</organism>
<dbReference type="Pfam" id="PF04675">
    <property type="entry name" value="DNA_ligase_A_N"/>
    <property type="match status" value="1"/>
</dbReference>
<dbReference type="InterPro" id="IPR012310">
    <property type="entry name" value="DNA_ligase_ATP-dep_cent"/>
</dbReference>
<dbReference type="PANTHER" id="PTHR45997:SF2">
    <property type="entry name" value="ATP DEPENDENT DNA LIGASE DOMAIN PROTEIN (AFU_ORTHOLOGUE AFUA_5G02430)"/>
    <property type="match status" value="1"/>
</dbReference>
<dbReference type="SUPFAM" id="SSF56091">
    <property type="entry name" value="DNA ligase/mRNA capping enzyme, catalytic domain"/>
    <property type="match status" value="1"/>
</dbReference>
<dbReference type="Gene3D" id="3.30.470.30">
    <property type="entry name" value="DNA ligase/mRNA capping enzyme"/>
    <property type="match status" value="1"/>
</dbReference>
<sequence>MGFKFSFLCDLLSGLEDNQIAKVVAPNKDTPDIRSISQWFRRHDRHVHHPETDRLALLSCMFPEKRPDRVYWLQATSLARVIGRCLGLGSSRLSEMDQWRKPGGPDLGQCVENVMRQAENQTHPDREVSVEEIDQALDMIASRCRFSGPQVRRQQTAVDVESALAPLYRSLSSRDAKWLTRMILKSYSPVTLPEKYTLERFHFLLPHFLQFQNTFEGALDMLSSEPINRFPPRPDPKLAANLCSVALDYLRPRTGIKIGRPEYFKARSIKHCHQMAKGRRMSIERKYDGEYCQIHVDLTNKQTPIQIFSKSGKDSTADRSTILSVLKESLRIGLKGCKFTKYCILEGELLVWSDKLGGIADFHKLRKFLPRAGTFIGIDHDSPPQPYEHLMVVFFDMLLLDDVVCLRAPHRQRRLLLQELVQKIPGRADIAEQEILDFGRVDSQYRLEASFAKAIAKRWEGYVLKASDEPYFPIYAAGVNNSFGRWIKLKKDYIPGLGDTVDLILVGACYNAQDAAAVSSLKNLRWTHFLVGCLLNKDAMVQTDTKPHYRIVDVVNRHCMHWKLLQLLNQLGEFHASDPEEFEGFEIEYGRTGLPAASVIFKKPFIVEMMGSGFEKPSSARYFTLRFPRVLKIHTERNPEDAASFRELQLLAEDARSVPMDELSQEEEQWRKRLKVGNGLKDYIVRRSRSLSTGSTSSTGSDAPGRSDTTMGDHEDGLQSISMEKPAQNTSSPDGNHCQTLGSMENTTTVYVDNSGLSPMASDLPHDRHVLAENQNSSNRRTSRDGGFGIADQNNDHMSKAVAETSQPSGAPTTSPGHRVTNRTSLHRKDASRTEEPVSSTQTMHSPSLQISNKLKGAPISPLKTIPVYMSGSPSEGDTSPEPQDSSSLSQFLQALGSDETKSLFRRSNPEAASHGAVFGIALVNPGELPLGQLIHKIAKGLSRSFQNHEPTLPTSGRIFFLDGVILTENIKPEDPGFCLRQTWRNLGLKYYYACLRWNFVKGNDHAVVEREMQTTHQHCNHGAVSDELSPFLFVSFDEEEIFALGEYTSLDGLTDPTTL</sequence>
<evidence type="ECO:0000256" key="3">
    <source>
        <dbReference type="ARBA" id="ARBA00022741"/>
    </source>
</evidence>
<dbReference type="InterPro" id="IPR012340">
    <property type="entry name" value="NA-bd_OB-fold"/>
</dbReference>
<evidence type="ECO:0000256" key="1">
    <source>
        <dbReference type="ARBA" id="ARBA00007572"/>
    </source>
</evidence>
<dbReference type="InterPro" id="IPR029710">
    <property type="entry name" value="LIG4"/>
</dbReference>
<dbReference type="InterPro" id="IPR036599">
    <property type="entry name" value="DNA_ligase_N_sf"/>
</dbReference>
<feature type="compositionally biased region" description="Polar residues" evidence="6">
    <location>
        <begin position="872"/>
        <end position="889"/>
    </location>
</feature>
<keyword evidence="9" id="KW-1185">Reference proteome</keyword>
<evidence type="ECO:0000313" key="8">
    <source>
        <dbReference type="EMBL" id="KAJ5461988.1"/>
    </source>
</evidence>
<dbReference type="AlphaFoldDB" id="A0AAD6CGQ3"/>
<dbReference type="GO" id="GO:0006297">
    <property type="term" value="P:nucleotide-excision repair, DNA gap filling"/>
    <property type="evidence" value="ECO:0007669"/>
    <property type="project" value="TreeGrafter"/>
</dbReference>
<evidence type="ECO:0000313" key="9">
    <source>
        <dbReference type="Proteomes" id="UP001213681"/>
    </source>
</evidence>
<dbReference type="Pfam" id="PF01068">
    <property type="entry name" value="DNA_ligase_A_M"/>
    <property type="match status" value="1"/>
</dbReference>
<dbReference type="EMBL" id="JAPVEA010000002">
    <property type="protein sequence ID" value="KAJ5461988.1"/>
    <property type="molecule type" value="Genomic_DNA"/>
</dbReference>
<reference evidence="8" key="2">
    <citation type="journal article" date="2023" name="IMA Fungus">
        <title>Comparative genomic study of the Penicillium genus elucidates a diverse pangenome and 15 lateral gene transfer events.</title>
        <authorList>
            <person name="Petersen C."/>
            <person name="Sorensen T."/>
            <person name="Nielsen M.R."/>
            <person name="Sondergaard T.E."/>
            <person name="Sorensen J.L."/>
            <person name="Fitzpatrick D.A."/>
            <person name="Frisvad J.C."/>
            <person name="Nielsen K.L."/>
        </authorList>
    </citation>
    <scope>NUCLEOTIDE SEQUENCE</scope>
    <source>
        <strain evidence="8">IBT 16125</strain>
    </source>
</reference>
<dbReference type="PANTHER" id="PTHR45997">
    <property type="entry name" value="DNA LIGASE 4"/>
    <property type="match status" value="1"/>
</dbReference>
<keyword evidence="3" id="KW-0547">Nucleotide-binding</keyword>
<comment type="similarity">
    <text evidence="1">Belongs to the ATP-dependent DNA ligase family.</text>
</comment>
<comment type="caution">
    <text evidence="8">The sequence shown here is derived from an EMBL/GenBank/DDBJ whole genome shotgun (WGS) entry which is preliminary data.</text>
</comment>
<dbReference type="RefSeq" id="XP_056771030.1">
    <property type="nucleotide sequence ID" value="XM_056906923.1"/>
</dbReference>
<evidence type="ECO:0000256" key="5">
    <source>
        <dbReference type="ARBA" id="ARBA00023242"/>
    </source>
</evidence>
<feature type="region of interest" description="Disordered" evidence="6">
    <location>
        <begin position="773"/>
        <end position="889"/>
    </location>
</feature>
<evidence type="ECO:0000256" key="6">
    <source>
        <dbReference type="SAM" id="MobiDB-lite"/>
    </source>
</evidence>
<feature type="region of interest" description="Disordered" evidence="6">
    <location>
        <begin position="687"/>
        <end position="717"/>
    </location>
</feature>
<accession>A0AAD6CGQ3</accession>
<dbReference type="GO" id="GO:0003677">
    <property type="term" value="F:DNA binding"/>
    <property type="evidence" value="ECO:0007669"/>
    <property type="project" value="InterPro"/>
</dbReference>
<keyword evidence="5" id="KW-0539">Nucleus</keyword>
<feature type="compositionally biased region" description="Polar residues" evidence="6">
    <location>
        <begin position="837"/>
        <end position="853"/>
    </location>
</feature>
<proteinExistence type="inferred from homology"/>
<name>A0AAD6CGQ3_9EURO</name>
<dbReference type="GeneID" id="81597166"/>
<keyword evidence="2" id="KW-0436">Ligase</keyword>
<reference evidence="8" key="1">
    <citation type="submission" date="2022-12" db="EMBL/GenBank/DDBJ databases">
        <authorList>
            <person name="Petersen C."/>
        </authorList>
    </citation>
    <scope>NUCLEOTIDE SEQUENCE</scope>
    <source>
        <strain evidence="8">IBT 16125</strain>
    </source>
</reference>
<dbReference type="Gene3D" id="2.40.50.140">
    <property type="entry name" value="Nucleic acid-binding proteins"/>
    <property type="match status" value="1"/>
</dbReference>
<feature type="compositionally biased region" description="Polar residues" evidence="6">
    <location>
        <begin position="804"/>
        <end position="816"/>
    </location>
</feature>